<keyword evidence="4" id="KW-1185">Reference proteome</keyword>
<accession>A0AA97LVP4</accession>
<dbReference type="PROSITE" id="PS51173">
    <property type="entry name" value="CBM2"/>
    <property type="match status" value="1"/>
</dbReference>
<evidence type="ECO:0000256" key="1">
    <source>
        <dbReference type="SAM" id="SignalP"/>
    </source>
</evidence>
<feature type="signal peptide" evidence="1">
    <location>
        <begin position="1"/>
        <end position="27"/>
    </location>
</feature>
<dbReference type="Gene3D" id="2.60.40.290">
    <property type="match status" value="1"/>
</dbReference>
<reference evidence="3" key="1">
    <citation type="submission" date="2020-10" db="EMBL/GenBank/DDBJ databases">
        <title>De novo genome project of the cellulose decomposer Thermobifida halotolerans type strain.</title>
        <authorList>
            <person name="Nagy I."/>
            <person name="Horvath B."/>
            <person name="Kukolya J."/>
            <person name="Nagy I."/>
            <person name="Orsini M."/>
        </authorList>
    </citation>
    <scope>NUCLEOTIDE SEQUENCE</scope>
    <source>
        <strain evidence="3">DSM 44931</strain>
    </source>
</reference>
<evidence type="ECO:0000313" key="3">
    <source>
        <dbReference type="EMBL" id="UOE18771.1"/>
    </source>
</evidence>
<dbReference type="SMART" id="SM00637">
    <property type="entry name" value="CBD_II"/>
    <property type="match status" value="1"/>
</dbReference>
<dbReference type="RefSeq" id="WP_068691251.1">
    <property type="nucleotide sequence ID" value="NZ_CP063196.1"/>
</dbReference>
<dbReference type="SUPFAM" id="SSF49384">
    <property type="entry name" value="Carbohydrate-binding domain"/>
    <property type="match status" value="1"/>
</dbReference>
<organism evidence="3 4">
    <name type="scientific">Thermobifida halotolerans</name>
    <dbReference type="NCBI Taxonomy" id="483545"/>
    <lineage>
        <taxon>Bacteria</taxon>
        <taxon>Bacillati</taxon>
        <taxon>Actinomycetota</taxon>
        <taxon>Actinomycetes</taxon>
        <taxon>Streptosporangiales</taxon>
        <taxon>Nocardiopsidaceae</taxon>
        <taxon>Thermobifida</taxon>
    </lineage>
</organism>
<dbReference type="GO" id="GO:0005975">
    <property type="term" value="P:carbohydrate metabolic process"/>
    <property type="evidence" value="ECO:0007669"/>
    <property type="project" value="InterPro"/>
</dbReference>
<protein>
    <submittedName>
        <fullName evidence="3">Cellulose binding domain-containing protein</fullName>
    </submittedName>
</protein>
<evidence type="ECO:0000313" key="4">
    <source>
        <dbReference type="Proteomes" id="UP000265719"/>
    </source>
</evidence>
<dbReference type="AlphaFoldDB" id="A0AA97LVP4"/>
<proteinExistence type="predicted"/>
<evidence type="ECO:0000259" key="2">
    <source>
        <dbReference type="PROSITE" id="PS51173"/>
    </source>
</evidence>
<dbReference type="InterPro" id="IPR012291">
    <property type="entry name" value="CBM2_carb-bd_dom_sf"/>
</dbReference>
<dbReference type="InterPro" id="IPR008965">
    <property type="entry name" value="CBM2/CBM3_carb-bd_dom_sf"/>
</dbReference>
<gene>
    <name evidence="3" type="ORF">NI17_018600</name>
</gene>
<dbReference type="Pfam" id="PF00553">
    <property type="entry name" value="CBM_2"/>
    <property type="match status" value="1"/>
</dbReference>
<dbReference type="GO" id="GO:0004553">
    <property type="term" value="F:hydrolase activity, hydrolyzing O-glycosyl compounds"/>
    <property type="evidence" value="ECO:0007669"/>
    <property type="project" value="InterPro"/>
</dbReference>
<sequence length="138" mass="14365">MSRTFARTAAGVCGALALTAASVAATAAPAAASPADCEATYAVTAEWSGGFAAEVTVSNPDGGPVSGWTATWTLLPEQQIVNGWNGVFQQNGRRVRVQEPRDWSPDRPLPLPSSATFGFTATGPAYHIPRDLTCSLGW</sequence>
<feature type="chain" id="PRO_5041647305" evidence="1">
    <location>
        <begin position="28"/>
        <end position="138"/>
    </location>
</feature>
<keyword evidence="1" id="KW-0732">Signal</keyword>
<dbReference type="KEGG" id="thao:NI17_018600"/>
<dbReference type="Proteomes" id="UP000265719">
    <property type="component" value="Chromosome"/>
</dbReference>
<feature type="domain" description="CBM2" evidence="2">
    <location>
        <begin position="30"/>
        <end position="137"/>
    </location>
</feature>
<dbReference type="EMBL" id="CP063196">
    <property type="protein sequence ID" value="UOE18771.1"/>
    <property type="molecule type" value="Genomic_DNA"/>
</dbReference>
<dbReference type="InterPro" id="IPR001919">
    <property type="entry name" value="CBD2"/>
</dbReference>
<dbReference type="GO" id="GO:0030247">
    <property type="term" value="F:polysaccharide binding"/>
    <property type="evidence" value="ECO:0007669"/>
    <property type="project" value="UniProtKB-UniRule"/>
</dbReference>
<name>A0AA97LVP4_9ACTN</name>